<dbReference type="InterPro" id="IPR035461">
    <property type="entry name" value="GmhA/DiaA"/>
</dbReference>
<dbReference type="Proteomes" id="UP000690515">
    <property type="component" value="Unassembled WGS sequence"/>
</dbReference>
<dbReference type="InterPro" id="IPR050099">
    <property type="entry name" value="SIS_GmhA/DiaA_subfam"/>
</dbReference>
<name>A0ABS5Z894_9GAMM</name>
<dbReference type="CDD" id="cd05006">
    <property type="entry name" value="SIS_GmhA"/>
    <property type="match status" value="1"/>
</dbReference>
<dbReference type="NCBIfam" id="NF010546">
    <property type="entry name" value="PRK13936.1"/>
    <property type="match status" value="1"/>
</dbReference>
<evidence type="ECO:0000313" key="3">
    <source>
        <dbReference type="Proteomes" id="UP000690515"/>
    </source>
</evidence>
<evidence type="ECO:0000313" key="2">
    <source>
        <dbReference type="EMBL" id="MBU2710215.1"/>
    </source>
</evidence>
<dbReference type="InterPro" id="IPR001347">
    <property type="entry name" value="SIS_dom"/>
</dbReference>
<gene>
    <name evidence="2" type="ORF">KCG35_04010</name>
</gene>
<feature type="domain" description="SIS" evidence="1">
    <location>
        <begin position="34"/>
        <end position="194"/>
    </location>
</feature>
<protein>
    <submittedName>
        <fullName evidence="2">Phosphoheptose isomerase</fullName>
    </submittedName>
</protein>
<dbReference type="Pfam" id="PF13580">
    <property type="entry name" value="SIS_2"/>
    <property type="match status" value="1"/>
</dbReference>
<dbReference type="RefSeq" id="WP_215818377.1">
    <property type="nucleotide sequence ID" value="NZ_JAGSOY010000005.1"/>
</dbReference>
<dbReference type="PANTHER" id="PTHR30390:SF6">
    <property type="entry name" value="DNAA INITIATOR-ASSOCIATING PROTEIN DIAA"/>
    <property type="match status" value="1"/>
</dbReference>
<sequence>MHERITRHFAESIDAVAHAAEILSPLIGQASELMVNTLLNEGKILACGNGNSASSAAYFTAKLLNRFERERPALPAVALSADAATLTAIASDYSFHEIYSKQVRALGQPNDILFVISASGRSTNIVQAIQAAHDREMLVVALTGGDGGDISALLDAEDVEIRVPEINSQRIQEVQLLTIHCLCDLIDEFLFGGI</sequence>
<evidence type="ECO:0000259" key="1">
    <source>
        <dbReference type="PROSITE" id="PS51464"/>
    </source>
</evidence>
<reference evidence="2 3" key="1">
    <citation type="submission" date="2021-04" db="EMBL/GenBank/DDBJ databases">
        <authorList>
            <person name="Pira H."/>
            <person name="Risdian C."/>
            <person name="Wink J."/>
        </authorList>
    </citation>
    <scope>NUCLEOTIDE SEQUENCE [LARGE SCALE GENOMIC DNA]</scope>
    <source>
        <strain evidence="2 3">WH53</strain>
    </source>
</reference>
<dbReference type="Gene3D" id="3.40.50.10490">
    <property type="entry name" value="Glucose-6-phosphate isomerase like protein, domain 1"/>
    <property type="match status" value="1"/>
</dbReference>
<proteinExistence type="predicted"/>
<dbReference type="SUPFAM" id="SSF53697">
    <property type="entry name" value="SIS domain"/>
    <property type="match status" value="1"/>
</dbReference>
<dbReference type="InterPro" id="IPR046348">
    <property type="entry name" value="SIS_dom_sf"/>
</dbReference>
<dbReference type="GO" id="GO:0016853">
    <property type="term" value="F:isomerase activity"/>
    <property type="evidence" value="ECO:0007669"/>
    <property type="project" value="UniProtKB-KW"/>
</dbReference>
<dbReference type="PROSITE" id="PS51464">
    <property type="entry name" value="SIS"/>
    <property type="match status" value="1"/>
</dbReference>
<organism evidence="2 3">
    <name type="scientific">Zooshikella harenae</name>
    <dbReference type="NCBI Taxonomy" id="2827238"/>
    <lineage>
        <taxon>Bacteria</taxon>
        <taxon>Pseudomonadati</taxon>
        <taxon>Pseudomonadota</taxon>
        <taxon>Gammaproteobacteria</taxon>
        <taxon>Oceanospirillales</taxon>
        <taxon>Zooshikellaceae</taxon>
        <taxon>Zooshikella</taxon>
    </lineage>
</organism>
<accession>A0ABS5Z894</accession>
<dbReference type="EMBL" id="JAGSOY010000005">
    <property type="protein sequence ID" value="MBU2710215.1"/>
    <property type="molecule type" value="Genomic_DNA"/>
</dbReference>
<keyword evidence="2" id="KW-0413">Isomerase</keyword>
<keyword evidence="3" id="KW-1185">Reference proteome</keyword>
<dbReference type="PANTHER" id="PTHR30390">
    <property type="entry name" value="SEDOHEPTULOSE 7-PHOSPHATE ISOMERASE / DNAA INITIATOR-ASSOCIATING FACTOR FOR REPLICATION INITIATION"/>
    <property type="match status" value="1"/>
</dbReference>
<comment type="caution">
    <text evidence="2">The sequence shown here is derived from an EMBL/GenBank/DDBJ whole genome shotgun (WGS) entry which is preliminary data.</text>
</comment>